<dbReference type="Pfam" id="PF02661">
    <property type="entry name" value="Fic"/>
    <property type="match status" value="1"/>
</dbReference>
<dbReference type="EMBL" id="JASSVS010000003">
    <property type="protein sequence ID" value="MDL0430788.1"/>
    <property type="molecule type" value="Genomic_DNA"/>
</dbReference>
<dbReference type="SUPFAM" id="SSF140931">
    <property type="entry name" value="Fic-like"/>
    <property type="match status" value="1"/>
</dbReference>
<dbReference type="PROSITE" id="PS51459">
    <property type="entry name" value="FIDO"/>
    <property type="match status" value="1"/>
</dbReference>
<dbReference type="InterPro" id="IPR036597">
    <property type="entry name" value="Fido-like_dom_sf"/>
</dbReference>
<dbReference type="RefSeq" id="WP_285389837.1">
    <property type="nucleotide sequence ID" value="NZ_JASSVS010000003.1"/>
</dbReference>
<comment type="caution">
    <text evidence="2">The sequence shown here is derived from an EMBL/GenBank/DDBJ whole genome shotgun (WGS) entry which is preliminary data.</text>
</comment>
<dbReference type="InterPro" id="IPR003812">
    <property type="entry name" value="Fido"/>
</dbReference>
<reference evidence="2 3" key="1">
    <citation type="submission" date="2023-06" db="EMBL/GenBank/DDBJ databases">
        <title>Marinobacter azerbaijanicus a moderately halophilic, isolated from Urmia Lake in Azerbaijan region of Iran.</title>
        <authorList>
            <person name="Sanchez-Porro C."/>
            <person name="Aghdam E.M."/>
            <person name="Saheb S.M."/>
            <person name="Tarhriz V."/>
            <person name="Kazemi E."/>
            <person name="Ammozegar M.A."/>
            <person name="Ventosa A."/>
            <person name="Hejazi M.S."/>
        </authorList>
    </citation>
    <scope>NUCLEOTIDE SEQUENCE [LARGE SCALE GENOMIC DNA]</scope>
    <source>
        <strain evidence="2 3">TBZ242</strain>
    </source>
</reference>
<accession>A0ABT7IC78</accession>
<proteinExistence type="predicted"/>
<dbReference type="Proteomes" id="UP001227964">
    <property type="component" value="Unassembled WGS sequence"/>
</dbReference>
<protein>
    <submittedName>
        <fullName evidence="2">Fic family protein</fullName>
    </submittedName>
</protein>
<organism evidence="2 3">
    <name type="scientific">Marinobacter azerbaijanicus</name>
    <dbReference type="NCBI Taxonomy" id="3050455"/>
    <lineage>
        <taxon>Bacteria</taxon>
        <taxon>Pseudomonadati</taxon>
        <taxon>Pseudomonadota</taxon>
        <taxon>Gammaproteobacteria</taxon>
        <taxon>Pseudomonadales</taxon>
        <taxon>Marinobacteraceae</taxon>
        <taxon>Marinobacter</taxon>
    </lineage>
</organism>
<dbReference type="PANTHER" id="PTHR13504:SF38">
    <property type="entry name" value="FIDO DOMAIN-CONTAINING PROTEIN"/>
    <property type="match status" value="1"/>
</dbReference>
<evidence type="ECO:0000313" key="2">
    <source>
        <dbReference type="EMBL" id="MDL0430788.1"/>
    </source>
</evidence>
<evidence type="ECO:0000313" key="3">
    <source>
        <dbReference type="Proteomes" id="UP001227964"/>
    </source>
</evidence>
<keyword evidence="3" id="KW-1185">Reference proteome</keyword>
<feature type="domain" description="Fido" evidence="1">
    <location>
        <begin position="117"/>
        <end position="287"/>
    </location>
</feature>
<gene>
    <name evidence="2" type="ORF">QPM17_06620</name>
</gene>
<sequence>MTKISIMDLAPFVPGEQALRRSALPDKAMELNRISAKLAGRLSPQSAETLRLHMAVINSYYSNLIEGNRTQPHEIRQAQKGHYSDDPVKRDLQRESLAHIEVQKWLYANAPELDEIYSPEFMLELHRRFYAQVPDSLREVRDQKGNLLELVEPGQWRQRDVEVGRHVPPAYQALPELMPRFCDEYHPRKYSGDHKLIAIAAAHHRFLWIHPFLDGNGRVIRLWTDAALKAAGLESYGVWCLSRGLARSADTYKAALARADYPRQGSSDGRGYLSQRGLMEFCEFVLDTALDQANYMSGLLALDKLRERIDRYVVARNDKRVPGVDAELKPTASLVLFNAFIQGSLDRKQAIALTGMQERSARRLLNQMKQDGLLSETSNRSPLKWEIPEHAEPWYFPQLAPGL</sequence>
<dbReference type="PANTHER" id="PTHR13504">
    <property type="entry name" value="FIDO DOMAIN-CONTAINING PROTEIN DDB_G0283145"/>
    <property type="match status" value="1"/>
</dbReference>
<dbReference type="InterPro" id="IPR040198">
    <property type="entry name" value="Fido_containing"/>
</dbReference>
<evidence type="ECO:0000259" key="1">
    <source>
        <dbReference type="PROSITE" id="PS51459"/>
    </source>
</evidence>
<dbReference type="Gene3D" id="1.10.3290.10">
    <property type="entry name" value="Fido-like domain"/>
    <property type="match status" value="1"/>
</dbReference>
<name>A0ABT7IC78_9GAMM</name>